<comment type="caution">
    <text evidence="2">The sequence shown here is derived from an EMBL/GenBank/DDBJ whole genome shotgun (WGS) entry which is preliminary data.</text>
</comment>
<accession>G5IYR9</accession>
<dbReference type="Pfam" id="PF14218">
    <property type="entry name" value="COP23"/>
    <property type="match status" value="1"/>
</dbReference>
<feature type="signal peptide" evidence="1">
    <location>
        <begin position="1"/>
        <end position="22"/>
    </location>
</feature>
<reference evidence="2 3" key="1">
    <citation type="journal article" date="2011" name="Front. Microbiol.">
        <title>Two Strains of Crocosphaera watsonii with Highly Conserved Genomes are Distinguished by Strain-Specific Features.</title>
        <authorList>
            <person name="Bench S.R."/>
            <person name="Ilikchyan I.N."/>
            <person name="Tripp H.J."/>
            <person name="Zehr J.P."/>
        </authorList>
    </citation>
    <scope>NUCLEOTIDE SEQUENCE [LARGE SCALE GENOMIC DNA]</scope>
    <source>
        <strain evidence="2 3">WH 0003</strain>
    </source>
</reference>
<sequence length="190" mass="21225">MGLNLAAFVISCLVMVTGTAFLARSDFIAGDTEKGTDEDETLVSEKSRFYCELQADPSQGGEVWSVVYRHEKGRKPWLRMVQEMGGGWDTQKRCNKIAENLNLYREDGLKEFTYRTDPNTPKQYVICAKTKISGDNCPQVLTLMPDDDPYQALRNVAGALVPGSLPTYQCNDPNNCPPIEDFSISVEDQL</sequence>
<dbReference type="AlphaFoldDB" id="G5IYR9"/>
<protein>
    <recommendedName>
        <fullName evidence="4">Secreted protein</fullName>
    </recommendedName>
</protein>
<feature type="chain" id="PRO_5003479105" description="Secreted protein" evidence="1">
    <location>
        <begin position="23"/>
        <end position="190"/>
    </location>
</feature>
<evidence type="ECO:0000313" key="2">
    <source>
        <dbReference type="EMBL" id="EHJ14915.1"/>
    </source>
</evidence>
<proteinExistence type="predicted"/>
<dbReference type="GeneID" id="88764356"/>
<dbReference type="Proteomes" id="UP000003477">
    <property type="component" value="Unassembled WGS sequence"/>
</dbReference>
<name>G5IYR9_CROWT</name>
<gene>
    <name evidence="2" type="ORF">CWATWH0003_0421</name>
</gene>
<evidence type="ECO:0008006" key="4">
    <source>
        <dbReference type="Google" id="ProtNLM"/>
    </source>
</evidence>
<dbReference type="EMBL" id="AESD01000070">
    <property type="protein sequence ID" value="EHJ14915.1"/>
    <property type="molecule type" value="Genomic_DNA"/>
</dbReference>
<keyword evidence="1" id="KW-0732">Signal</keyword>
<evidence type="ECO:0000313" key="3">
    <source>
        <dbReference type="Proteomes" id="UP000003477"/>
    </source>
</evidence>
<dbReference type="InterPro" id="IPR025478">
    <property type="entry name" value="COP23"/>
</dbReference>
<evidence type="ECO:0000256" key="1">
    <source>
        <dbReference type="SAM" id="SignalP"/>
    </source>
</evidence>
<dbReference type="RefSeq" id="WP_007309055.1">
    <property type="nucleotide sequence ID" value="NZ_AESD01000070.1"/>
</dbReference>
<dbReference type="PATRIC" id="fig|423471.3.peg.389"/>
<organism evidence="2 3">
    <name type="scientific">Crocosphaera watsonii WH 0003</name>
    <dbReference type="NCBI Taxonomy" id="423471"/>
    <lineage>
        <taxon>Bacteria</taxon>
        <taxon>Bacillati</taxon>
        <taxon>Cyanobacteriota</taxon>
        <taxon>Cyanophyceae</taxon>
        <taxon>Oscillatoriophycideae</taxon>
        <taxon>Chroococcales</taxon>
        <taxon>Aphanothecaceae</taxon>
        <taxon>Crocosphaera</taxon>
    </lineage>
</organism>